<feature type="domain" description="Large ribosomal subunit protein uL10-like insertion" evidence="7">
    <location>
        <begin position="125"/>
        <end position="195"/>
    </location>
</feature>
<accession>A0A147BEM8</accession>
<reference evidence="8" key="1">
    <citation type="journal article" date="2018" name="PLoS Negl. Trop. Dis.">
        <title>Sialome diversity of ticks revealed by RNAseq of single tick salivary glands.</title>
        <authorList>
            <person name="Perner J."/>
            <person name="Kropackova S."/>
            <person name="Kopacek P."/>
            <person name="Ribeiro J.M."/>
        </authorList>
    </citation>
    <scope>NUCLEOTIDE SEQUENCE</scope>
    <source>
        <strain evidence="8">Siblings of single egg batch collected in Ceske Budejovice</strain>
        <tissue evidence="8">Salivary glands</tissue>
    </source>
</reference>
<feature type="compositionally biased region" description="Basic residues" evidence="6">
    <location>
        <begin position="301"/>
        <end position="317"/>
    </location>
</feature>
<dbReference type="GO" id="GO:0003723">
    <property type="term" value="F:RNA binding"/>
    <property type="evidence" value="ECO:0007669"/>
    <property type="project" value="TreeGrafter"/>
</dbReference>
<dbReference type="GO" id="GO:0006364">
    <property type="term" value="P:rRNA processing"/>
    <property type="evidence" value="ECO:0007669"/>
    <property type="project" value="TreeGrafter"/>
</dbReference>
<dbReference type="GO" id="GO:0005730">
    <property type="term" value="C:nucleolus"/>
    <property type="evidence" value="ECO:0007669"/>
    <property type="project" value="UniProtKB-SubCell"/>
</dbReference>
<keyword evidence="3 5" id="KW-0963">Cytoplasm</keyword>
<dbReference type="Gene3D" id="3.30.70.1730">
    <property type="match status" value="1"/>
</dbReference>
<dbReference type="SUPFAM" id="SSF160369">
    <property type="entry name" value="Ribosomal protein L10-like"/>
    <property type="match status" value="1"/>
</dbReference>
<keyword evidence="5" id="KW-0690">Ribosome biogenesis</keyword>
<dbReference type="Pfam" id="PF00466">
    <property type="entry name" value="Ribosomal_L10"/>
    <property type="match status" value="1"/>
</dbReference>
<organism evidence="8">
    <name type="scientific">Ixodes ricinus</name>
    <name type="common">Common tick</name>
    <name type="synonym">Acarus ricinus</name>
    <dbReference type="NCBI Taxonomy" id="34613"/>
    <lineage>
        <taxon>Eukaryota</taxon>
        <taxon>Metazoa</taxon>
        <taxon>Ecdysozoa</taxon>
        <taxon>Arthropoda</taxon>
        <taxon>Chelicerata</taxon>
        <taxon>Arachnida</taxon>
        <taxon>Acari</taxon>
        <taxon>Parasitiformes</taxon>
        <taxon>Ixodida</taxon>
        <taxon>Ixodoidea</taxon>
        <taxon>Ixodidae</taxon>
        <taxon>Ixodinae</taxon>
        <taxon>Ixodes</taxon>
    </lineage>
</organism>
<feature type="compositionally biased region" description="Polar residues" evidence="6">
    <location>
        <begin position="219"/>
        <end position="228"/>
    </location>
</feature>
<dbReference type="CDD" id="cd05796">
    <property type="entry name" value="Ribosomal_P0_like"/>
    <property type="match status" value="1"/>
</dbReference>
<dbReference type="InterPro" id="IPR051742">
    <property type="entry name" value="Ribosome_Assembly_uL10"/>
</dbReference>
<dbReference type="GO" id="GO:0000956">
    <property type="term" value="P:nuclear-transcribed mRNA catabolic process"/>
    <property type="evidence" value="ECO:0007669"/>
    <property type="project" value="TreeGrafter"/>
</dbReference>
<dbReference type="Gene3D" id="3.90.105.20">
    <property type="match status" value="1"/>
</dbReference>
<evidence type="ECO:0000256" key="4">
    <source>
        <dbReference type="ARBA" id="ARBA00023242"/>
    </source>
</evidence>
<protein>
    <recommendedName>
        <fullName evidence="5">Ribosome assembly factor mrt4</fullName>
    </recommendedName>
</protein>
<dbReference type="Pfam" id="PF17777">
    <property type="entry name" value="RL10P_insert"/>
    <property type="match status" value="1"/>
</dbReference>
<dbReference type="FunFam" id="3.90.105.20:FF:000003">
    <property type="entry name" value="Ribosome assembly factor mrt4"/>
    <property type="match status" value="1"/>
</dbReference>
<evidence type="ECO:0000256" key="2">
    <source>
        <dbReference type="ARBA" id="ARBA00008889"/>
    </source>
</evidence>
<dbReference type="EMBL" id="GEGO01006173">
    <property type="protein sequence ID" value="JAR89231.1"/>
    <property type="molecule type" value="Transcribed_RNA"/>
</dbReference>
<dbReference type="InterPro" id="IPR001790">
    <property type="entry name" value="Ribosomal_uL10"/>
</dbReference>
<name>A0A147BEM8_IXORI</name>
<dbReference type="AlphaFoldDB" id="A0A147BEM8"/>
<dbReference type="PANTHER" id="PTHR45841:SF1">
    <property type="entry name" value="MRNA TURNOVER PROTEIN 4 HOMOLOG"/>
    <property type="match status" value="1"/>
</dbReference>
<proteinExistence type="inferred from homology"/>
<feature type="region of interest" description="Disordered" evidence="6">
    <location>
        <begin position="218"/>
        <end position="317"/>
    </location>
</feature>
<evidence type="ECO:0000256" key="3">
    <source>
        <dbReference type="ARBA" id="ARBA00022490"/>
    </source>
</evidence>
<dbReference type="InterPro" id="IPR043164">
    <property type="entry name" value="Ribosomal_uL10-like_insert_sf"/>
</dbReference>
<dbReference type="InterPro" id="IPR033867">
    <property type="entry name" value="Mrt4"/>
</dbReference>
<dbReference type="GO" id="GO:0005737">
    <property type="term" value="C:cytoplasm"/>
    <property type="evidence" value="ECO:0007669"/>
    <property type="project" value="UniProtKB-SubCell"/>
</dbReference>
<evidence type="ECO:0000256" key="1">
    <source>
        <dbReference type="ARBA" id="ARBA00004046"/>
    </source>
</evidence>
<evidence type="ECO:0000313" key="8">
    <source>
        <dbReference type="EMBL" id="JAR89231.1"/>
    </source>
</evidence>
<dbReference type="GO" id="GO:0030687">
    <property type="term" value="C:preribosome, large subunit precursor"/>
    <property type="evidence" value="ECO:0007669"/>
    <property type="project" value="TreeGrafter"/>
</dbReference>
<dbReference type="GO" id="GO:0000027">
    <property type="term" value="P:ribosomal large subunit assembly"/>
    <property type="evidence" value="ECO:0007669"/>
    <property type="project" value="InterPro"/>
</dbReference>
<dbReference type="FunFam" id="3.30.70.1730:FF:000004">
    <property type="entry name" value="Ribosome assembly factor mrt4"/>
    <property type="match status" value="1"/>
</dbReference>
<evidence type="ECO:0000259" key="7">
    <source>
        <dbReference type="Pfam" id="PF17777"/>
    </source>
</evidence>
<dbReference type="PANTHER" id="PTHR45841">
    <property type="entry name" value="MRNA TURNOVER PROTEIN 4 MRTO4"/>
    <property type="match status" value="1"/>
</dbReference>
<evidence type="ECO:0000256" key="6">
    <source>
        <dbReference type="SAM" id="MobiDB-lite"/>
    </source>
</evidence>
<comment type="function">
    <text evidence="1 5">Component of the ribosome assembly machinery. Nuclear paralog of the ribosomal protein P0, it binds pre-60S subunits at an early stage of assembly in the nucleolus, and is replaced by P0 in cytoplasmic pre-60S subunits and mature 80S ribosomes.</text>
</comment>
<feature type="compositionally biased region" description="Basic residues" evidence="6">
    <location>
        <begin position="229"/>
        <end position="238"/>
    </location>
</feature>
<comment type="subunit">
    <text evidence="5">Associates with the pre-60S ribosomal particle.</text>
</comment>
<feature type="compositionally biased region" description="Acidic residues" evidence="6">
    <location>
        <begin position="246"/>
        <end position="294"/>
    </location>
</feature>
<evidence type="ECO:0000256" key="5">
    <source>
        <dbReference type="RuleBase" id="RU364039"/>
    </source>
</evidence>
<sequence length="317" mass="36284">MPRSKRNRQVSLTQTKKKGLPRKQNLIQEVRDAFDKYDKVFVYSVSNMRNTKLKDVRQEWKDSRFYFGKNKVMAVALGRCIDEDHRENLHRVSERLRGQCGLFFTNAPKEKVLKWFEEYSDPDFARSGFRATERVFLDAGPLPQFQHSLEPHLRHLGLPTSLQKGVVTLIKDHEVCKEGEVLKPEQASILKLLGIKMAEFKVSMEFLWNSDGTCEVLRESSNPFGTKTRSLRGKKRQKLTGAAAGSEEDEDDEEEDEDDEDGGGGDEDGGDEEGGGKEADDEAWEDMEENDVESEEAKKEGIKKRPKKLGVRRNKKK</sequence>
<comment type="subcellular location">
    <subcellularLocation>
        <location evidence="5">Cytoplasm</location>
    </subcellularLocation>
    <subcellularLocation>
        <location evidence="5">Nucleus</location>
        <location evidence="5">Nucleolus</location>
    </subcellularLocation>
</comment>
<dbReference type="InterPro" id="IPR040637">
    <property type="entry name" value="Ribosomal_uL10-like_insert"/>
</dbReference>
<keyword evidence="4 5" id="KW-0539">Nucleus</keyword>
<dbReference type="InterPro" id="IPR043141">
    <property type="entry name" value="Ribosomal_uL10-like_sf"/>
</dbReference>
<comment type="similarity">
    <text evidence="2 5">Belongs to the universal ribosomal protein uL10 family.</text>
</comment>